<keyword evidence="3" id="KW-0238">DNA-binding</keyword>
<dbReference type="InterPro" id="IPR011010">
    <property type="entry name" value="DNA_brk_join_enz"/>
</dbReference>
<dbReference type="SUPFAM" id="SSF56349">
    <property type="entry name" value="DNA breaking-rejoining enzymes"/>
    <property type="match status" value="1"/>
</dbReference>
<dbReference type="EMBL" id="JACRAF010000025">
    <property type="protein sequence ID" value="MBI4921891.1"/>
    <property type="molecule type" value="Genomic_DNA"/>
</dbReference>
<dbReference type="InterPro" id="IPR002104">
    <property type="entry name" value="Integrase_catalytic"/>
</dbReference>
<protein>
    <submittedName>
        <fullName evidence="6">Site-specific integrase</fullName>
    </submittedName>
</protein>
<evidence type="ECO:0000259" key="5">
    <source>
        <dbReference type="PROSITE" id="PS51898"/>
    </source>
</evidence>
<name>A0A933NYB4_9HYPH</name>
<dbReference type="InterPro" id="IPR050090">
    <property type="entry name" value="Tyrosine_recombinase_XerCD"/>
</dbReference>
<evidence type="ECO:0000313" key="6">
    <source>
        <dbReference type="EMBL" id="MBI4921891.1"/>
    </source>
</evidence>
<keyword evidence="4" id="KW-0233">DNA recombination</keyword>
<dbReference type="CDD" id="cd00796">
    <property type="entry name" value="INT_Rci_Hp1_C"/>
    <property type="match status" value="1"/>
</dbReference>
<proteinExistence type="inferred from homology"/>
<dbReference type="Pfam" id="PF00589">
    <property type="entry name" value="Phage_integrase"/>
    <property type="match status" value="1"/>
</dbReference>
<gene>
    <name evidence="6" type="ORF">HY834_09090</name>
</gene>
<dbReference type="GO" id="GO:0003677">
    <property type="term" value="F:DNA binding"/>
    <property type="evidence" value="ECO:0007669"/>
    <property type="project" value="UniProtKB-KW"/>
</dbReference>
<dbReference type="PROSITE" id="PS51898">
    <property type="entry name" value="TYR_RECOMBINASE"/>
    <property type="match status" value="1"/>
</dbReference>
<evidence type="ECO:0000256" key="2">
    <source>
        <dbReference type="ARBA" id="ARBA00022908"/>
    </source>
</evidence>
<evidence type="ECO:0000313" key="7">
    <source>
        <dbReference type="Proteomes" id="UP000782610"/>
    </source>
</evidence>
<feature type="domain" description="Tyr recombinase" evidence="5">
    <location>
        <begin position="147"/>
        <end position="320"/>
    </location>
</feature>
<organism evidence="6 7">
    <name type="scientific">Devosia nanyangense</name>
    <dbReference type="NCBI Taxonomy" id="1228055"/>
    <lineage>
        <taxon>Bacteria</taxon>
        <taxon>Pseudomonadati</taxon>
        <taxon>Pseudomonadota</taxon>
        <taxon>Alphaproteobacteria</taxon>
        <taxon>Hyphomicrobiales</taxon>
        <taxon>Devosiaceae</taxon>
        <taxon>Devosia</taxon>
    </lineage>
</organism>
<comment type="caution">
    <text evidence="6">The sequence shown here is derived from an EMBL/GenBank/DDBJ whole genome shotgun (WGS) entry which is preliminary data.</text>
</comment>
<sequence>MPLKLVDPRPGKTPNYGIRGTYLGVGIDRTAGTPDRAKARKVLAQIRDDIERGAFAPRAALSFAAAALSYIRAGGEATFMTPLNDRFGDTALVDIDQASIDDAAHALYPEATPATRNRQVYTPISAVLKHANFDFKLKRPKGAQGQVRVDWIWPEEASVLFDAAAEVDKEFRAFLVLLTYCGPRLSEALKIQVDDIRIAEAFAFIGTTKNGEPRPVHLPPTVVAELANHPRGLDRPGETLFRFRKNGFLYELMALTRKKAKLTRHVTFHTLRHTWATWMRRYAGLDAKGLVATGAWRDAKSADRYTHVVISEEAQRSDLLPAPIRGKSVDSGKS</sequence>
<comment type="similarity">
    <text evidence="1">Belongs to the 'phage' integrase family.</text>
</comment>
<dbReference type="GO" id="GO:0015074">
    <property type="term" value="P:DNA integration"/>
    <property type="evidence" value="ECO:0007669"/>
    <property type="project" value="UniProtKB-KW"/>
</dbReference>
<reference evidence="6" key="1">
    <citation type="submission" date="2020-07" db="EMBL/GenBank/DDBJ databases">
        <title>Huge and variable diversity of episymbiotic CPR bacteria and DPANN archaea in groundwater ecosystems.</title>
        <authorList>
            <person name="He C.Y."/>
            <person name="Keren R."/>
            <person name="Whittaker M."/>
            <person name="Farag I.F."/>
            <person name="Doudna J."/>
            <person name="Cate J.H.D."/>
            <person name="Banfield J.F."/>
        </authorList>
    </citation>
    <scope>NUCLEOTIDE SEQUENCE</scope>
    <source>
        <strain evidence="6">NC_groundwater_1586_Pr3_B-0.1um_66_15</strain>
    </source>
</reference>
<dbReference type="InterPro" id="IPR013762">
    <property type="entry name" value="Integrase-like_cat_sf"/>
</dbReference>
<keyword evidence="2" id="KW-0229">DNA integration</keyword>
<dbReference type="Gene3D" id="1.10.443.10">
    <property type="entry name" value="Intergrase catalytic core"/>
    <property type="match status" value="1"/>
</dbReference>
<dbReference type="AlphaFoldDB" id="A0A933NYB4"/>
<evidence type="ECO:0000256" key="4">
    <source>
        <dbReference type="ARBA" id="ARBA00023172"/>
    </source>
</evidence>
<accession>A0A933NYB4</accession>
<evidence type="ECO:0000256" key="3">
    <source>
        <dbReference type="ARBA" id="ARBA00023125"/>
    </source>
</evidence>
<dbReference type="PANTHER" id="PTHR30349">
    <property type="entry name" value="PHAGE INTEGRASE-RELATED"/>
    <property type="match status" value="1"/>
</dbReference>
<dbReference type="Proteomes" id="UP000782610">
    <property type="component" value="Unassembled WGS sequence"/>
</dbReference>
<dbReference type="PANTHER" id="PTHR30349:SF41">
    <property type="entry name" value="INTEGRASE_RECOMBINASE PROTEIN MJ0367-RELATED"/>
    <property type="match status" value="1"/>
</dbReference>
<evidence type="ECO:0000256" key="1">
    <source>
        <dbReference type="ARBA" id="ARBA00008857"/>
    </source>
</evidence>
<dbReference type="GO" id="GO:0006310">
    <property type="term" value="P:DNA recombination"/>
    <property type="evidence" value="ECO:0007669"/>
    <property type="project" value="UniProtKB-KW"/>
</dbReference>